<evidence type="ECO:0000313" key="1">
    <source>
        <dbReference type="EMBL" id="QKS31797.1"/>
    </source>
</evidence>
<dbReference type="EMBL" id="MT043350">
    <property type="protein sequence ID" value="QKS31797.1"/>
    <property type="molecule type" value="Genomic_DNA"/>
</dbReference>
<keyword evidence="1" id="KW-0150">Chloroplast</keyword>
<reference evidence="1" key="1">
    <citation type="submission" date="2020-02" db="EMBL/GenBank/DDBJ databases">
        <authorList>
            <person name="Chen X.H."/>
            <person name="Wu H.H."/>
        </authorList>
    </citation>
    <scope>NUCLEOTIDE SEQUENCE</scope>
</reference>
<geneLocation type="chloroplast" evidence="1"/>
<sequence>MIYDGTNSFFLFYYNSFVFQNEKWK</sequence>
<name>A0A7D4Z8S3_9MYRT</name>
<dbReference type="RefSeq" id="YP_009870714.1">
    <property type="nucleotide sequence ID" value="NC_049130.1"/>
</dbReference>
<dbReference type="AlphaFoldDB" id="A0A7D4Z8S3"/>
<dbReference type="GeneID" id="55763853"/>
<accession>A0A7D4Z8S3</accession>
<protein>
    <submittedName>
        <fullName evidence="1">Photochlorophyllide reductase subunit B</fullName>
    </submittedName>
</protein>
<proteinExistence type="predicted"/>
<organism evidence="1">
    <name type="scientific">Medinilla magnifica</name>
    <dbReference type="NCBI Taxonomy" id="1799599"/>
    <lineage>
        <taxon>Eukaryota</taxon>
        <taxon>Viridiplantae</taxon>
        <taxon>Streptophyta</taxon>
        <taxon>Embryophyta</taxon>
        <taxon>Tracheophyta</taxon>
        <taxon>Spermatophyta</taxon>
        <taxon>Magnoliopsida</taxon>
        <taxon>eudicotyledons</taxon>
        <taxon>Gunneridae</taxon>
        <taxon>Pentapetalae</taxon>
        <taxon>rosids</taxon>
        <taxon>malvids</taxon>
        <taxon>Myrtales</taxon>
        <taxon>Melastomataceae</taxon>
        <taxon>Melastomatoideae</taxon>
        <taxon>Dissochaeteae</taxon>
        <taxon>Medinilla</taxon>
    </lineage>
</organism>
<gene>
    <name evidence="1" type="primary">chlB</name>
</gene>
<keyword evidence="1" id="KW-0934">Plastid</keyword>